<evidence type="ECO:0000313" key="2">
    <source>
        <dbReference type="EMBL" id="MFH6983616.1"/>
    </source>
</evidence>
<comment type="caution">
    <text evidence="2">The sequence shown here is derived from an EMBL/GenBank/DDBJ whole genome shotgun (WGS) entry which is preliminary data.</text>
</comment>
<feature type="domain" description="DUF4266" evidence="1">
    <location>
        <begin position="21"/>
        <end position="69"/>
    </location>
</feature>
<evidence type="ECO:0000259" key="1">
    <source>
        <dbReference type="Pfam" id="PF14086"/>
    </source>
</evidence>
<gene>
    <name evidence="2" type="ORF">ACHKAR_09210</name>
</gene>
<dbReference type="Pfam" id="PF14086">
    <property type="entry name" value="DUF4266"/>
    <property type="match status" value="1"/>
</dbReference>
<dbReference type="InterPro" id="IPR025362">
    <property type="entry name" value="DUF4266"/>
</dbReference>
<keyword evidence="3" id="KW-1185">Reference proteome</keyword>
<organism evidence="2 3">
    <name type="scientific">Marinoscillum luteum</name>
    <dbReference type="NCBI Taxonomy" id="861051"/>
    <lineage>
        <taxon>Bacteria</taxon>
        <taxon>Pseudomonadati</taxon>
        <taxon>Bacteroidota</taxon>
        <taxon>Cytophagia</taxon>
        <taxon>Cytophagales</taxon>
        <taxon>Reichenbachiellaceae</taxon>
        <taxon>Marinoscillum</taxon>
    </lineage>
</organism>
<dbReference type="Proteomes" id="UP001610063">
    <property type="component" value="Unassembled WGS sequence"/>
</dbReference>
<dbReference type="RefSeq" id="WP_395417166.1">
    <property type="nucleotide sequence ID" value="NZ_JBIPKE010000015.1"/>
</dbReference>
<sequence>MKQLVRLLILAGVVSSCASLKPYERQYVDDPEMQMDFDNGVRFSNYVHSIREGATPAGAPKSSGGCGCN</sequence>
<proteinExistence type="predicted"/>
<dbReference type="PROSITE" id="PS51257">
    <property type="entry name" value="PROKAR_LIPOPROTEIN"/>
    <property type="match status" value="1"/>
</dbReference>
<evidence type="ECO:0000313" key="3">
    <source>
        <dbReference type="Proteomes" id="UP001610063"/>
    </source>
</evidence>
<protein>
    <submittedName>
        <fullName evidence="2">DUF4266 domain-containing protein</fullName>
    </submittedName>
</protein>
<dbReference type="EMBL" id="JBIPKE010000015">
    <property type="protein sequence ID" value="MFH6983616.1"/>
    <property type="molecule type" value="Genomic_DNA"/>
</dbReference>
<name>A0ABW7N8F7_9BACT</name>
<accession>A0ABW7N8F7</accession>
<reference evidence="2 3" key="1">
    <citation type="journal article" date="2013" name="Int. J. Syst. Evol. Microbiol.">
        <title>Marinoscillum luteum sp. nov., isolated from marine sediment.</title>
        <authorList>
            <person name="Cha I.T."/>
            <person name="Park S.J."/>
            <person name="Kim S.J."/>
            <person name="Kim J.G."/>
            <person name="Jung M.Y."/>
            <person name="Shin K.S."/>
            <person name="Kwon K.K."/>
            <person name="Yang S.H."/>
            <person name="Seo Y.S."/>
            <person name="Rhee S.K."/>
        </authorList>
    </citation>
    <scope>NUCLEOTIDE SEQUENCE [LARGE SCALE GENOMIC DNA]</scope>
    <source>
        <strain evidence="2 3">KCTC 23939</strain>
    </source>
</reference>